<dbReference type="RefSeq" id="XP_065652646.1">
    <property type="nucleotide sequence ID" value="XM_065796574.1"/>
</dbReference>
<proteinExistence type="predicted"/>
<dbReference type="Proteomes" id="UP001652625">
    <property type="component" value="Chromosome 04"/>
</dbReference>
<evidence type="ECO:0000313" key="3">
    <source>
        <dbReference type="RefSeq" id="XP_065652646.1"/>
    </source>
</evidence>
<keyword evidence="2" id="KW-1185">Reference proteome</keyword>
<accession>A0ABM4BU10</accession>
<organism evidence="2 3">
    <name type="scientific">Hydra vulgaris</name>
    <name type="common">Hydra</name>
    <name type="synonym">Hydra attenuata</name>
    <dbReference type="NCBI Taxonomy" id="6087"/>
    <lineage>
        <taxon>Eukaryota</taxon>
        <taxon>Metazoa</taxon>
        <taxon>Cnidaria</taxon>
        <taxon>Hydrozoa</taxon>
        <taxon>Hydroidolina</taxon>
        <taxon>Anthoathecata</taxon>
        <taxon>Aplanulata</taxon>
        <taxon>Hydridae</taxon>
        <taxon>Hydra</taxon>
    </lineage>
</organism>
<gene>
    <name evidence="3" type="primary">LOC105844996</name>
</gene>
<dbReference type="GeneID" id="105844996"/>
<reference evidence="3" key="1">
    <citation type="submission" date="2025-08" db="UniProtKB">
        <authorList>
            <consortium name="RefSeq"/>
        </authorList>
    </citation>
    <scope>IDENTIFICATION</scope>
</reference>
<protein>
    <submittedName>
        <fullName evidence="3">Uncharacterized protein LOC105844996 isoform X4</fullName>
    </submittedName>
</protein>
<feature type="region of interest" description="Disordered" evidence="1">
    <location>
        <begin position="120"/>
        <end position="143"/>
    </location>
</feature>
<evidence type="ECO:0000313" key="2">
    <source>
        <dbReference type="Proteomes" id="UP001652625"/>
    </source>
</evidence>
<feature type="compositionally biased region" description="Polar residues" evidence="1">
    <location>
        <begin position="120"/>
        <end position="136"/>
    </location>
</feature>
<sequence>MHCFKDRLYYEHNDTNSSDESDEDLILEKNKCTMKSPPFGDLTKKKLPASKSEFLLKNFENQSCSNPLRKNFELKLSQSSHNLFETPRNRTQDDYTCKTLTPVMNRKKKRISFFNCNKENTASHETSPNLSRSSPRTNRKSIDITSSKEYREIYASNVRLYSVVIAKQMASLGQVGREMDDIRRSKTKKKALNGNENFNDIKTQNKPKSNNVNHDGILNSRSNTTDHALYSNMSPLNERSLKYNIKFEESNTELIDILVSEENLKNLSNEIHANQTSHNHFGNNKIKEALQPSTTIIQPSTTIRQPSTANLESKESLQLSTTRVLLSSTTAVQSSNTNLENKNNRNCGDRCHCGSTISTSGMSILKYAADGTECLRKSAVDRTECLRKSATDGTESLRKSAAERTECLRKCLESFDSTVLLANTFLAKVKTQTSSDGIKP</sequence>
<name>A0ABM4BU10_HYDVU</name>
<evidence type="ECO:0000256" key="1">
    <source>
        <dbReference type="SAM" id="MobiDB-lite"/>
    </source>
</evidence>